<keyword evidence="3" id="KW-0540">Nuclease</keyword>
<keyword evidence="1" id="KW-0808">Transferase</keyword>
<keyword evidence="2" id="KW-0548">Nucleotidyltransferase</keyword>
<dbReference type="Gene3D" id="2.40.70.10">
    <property type="entry name" value="Acid Proteases"/>
    <property type="match status" value="1"/>
</dbReference>
<dbReference type="OrthoDB" id="3030356at2759"/>
<evidence type="ECO:0000256" key="2">
    <source>
        <dbReference type="ARBA" id="ARBA00022695"/>
    </source>
</evidence>
<dbReference type="PANTHER" id="PTHR34072:SF52">
    <property type="entry name" value="RIBONUCLEASE H"/>
    <property type="match status" value="1"/>
</dbReference>
<evidence type="ECO:0000259" key="7">
    <source>
        <dbReference type="Pfam" id="PF17917"/>
    </source>
</evidence>
<dbReference type="InterPro" id="IPR021109">
    <property type="entry name" value="Peptidase_aspartic_dom_sf"/>
</dbReference>
<reference evidence="8" key="1">
    <citation type="submission" date="2021-03" db="EMBL/GenBank/DDBJ databases">
        <title>Draft genome sequence of rust myrtle Austropuccinia psidii MF-1, a brazilian biotype.</title>
        <authorList>
            <person name="Quecine M.C."/>
            <person name="Pachon D.M.R."/>
            <person name="Bonatelli M.L."/>
            <person name="Correr F.H."/>
            <person name="Franceschini L.M."/>
            <person name="Leite T.F."/>
            <person name="Margarido G.R.A."/>
            <person name="Almeida C.A."/>
            <person name="Ferrarezi J.A."/>
            <person name="Labate C.A."/>
        </authorList>
    </citation>
    <scope>NUCLEOTIDE SEQUENCE</scope>
    <source>
        <strain evidence="8">MF-1</strain>
    </source>
</reference>
<evidence type="ECO:0000313" key="9">
    <source>
        <dbReference type="Proteomes" id="UP000765509"/>
    </source>
</evidence>
<dbReference type="EMBL" id="AVOT02011239">
    <property type="protein sequence ID" value="MBW0491734.1"/>
    <property type="molecule type" value="Genomic_DNA"/>
</dbReference>
<keyword evidence="5" id="KW-0378">Hydrolase</keyword>
<dbReference type="PANTHER" id="PTHR34072">
    <property type="entry name" value="ENZYMATIC POLYPROTEIN-RELATED"/>
    <property type="match status" value="1"/>
</dbReference>
<dbReference type="Proteomes" id="UP000765509">
    <property type="component" value="Unassembled WGS sequence"/>
</dbReference>
<evidence type="ECO:0000256" key="4">
    <source>
        <dbReference type="ARBA" id="ARBA00022759"/>
    </source>
</evidence>
<keyword evidence="6" id="KW-0695">RNA-directed DNA polymerase</keyword>
<evidence type="ECO:0000256" key="1">
    <source>
        <dbReference type="ARBA" id="ARBA00022679"/>
    </source>
</evidence>
<dbReference type="AlphaFoldDB" id="A0A9Q3CVR0"/>
<comment type="caution">
    <text evidence="8">The sequence shown here is derived from an EMBL/GenBank/DDBJ whole genome shotgun (WGS) entry which is preliminary data.</text>
</comment>
<keyword evidence="9" id="KW-1185">Reference proteome</keyword>
<organism evidence="8 9">
    <name type="scientific">Austropuccinia psidii MF-1</name>
    <dbReference type="NCBI Taxonomy" id="1389203"/>
    <lineage>
        <taxon>Eukaryota</taxon>
        <taxon>Fungi</taxon>
        <taxon>Dikarya</taxon>
        <taxon>Basidiomycota</taxon>
        <taxon>Pucciniomycotina</taxon>
        <taxon>Pucciniomycetes</taxon>
        <taxon>Pucciniales</taxon>
        <taxon>Sphaerophragmiaceae</taxon>
        <taxon>Austropuccinia</taxon>
    </lineage>
</organism>
<proteinExistence type="predicted"/>
<sequence>MSDLPEKITLMILDSSEPPSLFVTHHTKYMVELPSFPSFKWDFLLIDTPKREDLILGFDVINHFNPSIDWRQGLITFNSDHKDYYDPSNSFINDFSSAKSCASLVDEVFKETQDVGEDHSASSLHLFFGNIDLPPSSYHDSLEELWYEEEEPGEIEIAIKPVSSSYHQYLDVFSKVKAQKLPPHHACNHHIELEGSLPPVGVMYSLSNHESDTLRAYISGNVSDPGKQPIVFDSHKRLPEELNYEIHDKELLGIVWALKRWRAFLLSLSSSFEVHTDNSSLQYFMSSKILPWHQARWPEFLSEFHFSITDCLKVKPQNSLQSSWIHF</sequence>
<dbReference type="InterPro" id="IPR043502">
    <property type="entry name" value="DNA/RNA_pol_sf"/>
</dbReference>
<dbReference type="GO" id="GO:0003964">
    <property type="term" value="F:RNA-directed DNA polymerase activity"/>
    <property type="evidence" value="ECO:0007669"/>
    <property type="project" value="UniProtKB-KW"/>
</dbReference>
<evidence type="ECO:0000256" key="3">
    <source>
        <dbReference type="ARBA" id="ARBA00022722"/>
    </source>
</evidence>
<evidence type="ECO:0000256" key="5">
    <source>
        <dbReference type="ARBA" id="ARBA00022801"/>
    </source>
</evidence>
<dbReference type="InterPro" id="IPR041373">
    <property type="entry name" value="RT_RNaseH"/>
</dbReference>
<protein>
    <recommendedName>
        <fullName evidence="7">Reverse transcriptase RNase H-like domain-containing protein</fullName>
    </recommendedName>
</protein>
<keyword evidence="4" id="KW-0255">Endonuclease</keyword>
<name>A0A9Q3CVR0_9BASI</name>
<gene>
    <name evidence="8" type="ORF">O181_031449</name>
</gene>
<dbReference type="CDD" id="cd09274">
    <property type="entry name" value="RNase_HI_RT_Ty3"/>
    <property type="match status" value="1"/>
</dbReference>
<evidence type="ECO:0000313" key="8">
    <source>
        <dbReference type="EMBL" id="MBW0491734.1"/>
    </source>
</evidence>
<dbReference type="GO" id="GO:0016787">
    <property type="term" value="F:hydrolase activity"/>
    <property type="evidence" value="ECO:0007669"/>
    <property type="project" value="UniProtKB-KW"/>
</dbReference>
<accession>A0A9Q3CVR0</accession>
<dbReference type="GO" id="GO:0004519">
    <property type="term" value="F:endonuclease activity"/>
    <property type="evidence" value="ECO:0007669"/>
    <property type="project" value="UniProtKB-KW"/>
</dbReference>
<evidence type="ECO:0000256" key="6">
    <source>
        <dbReference type="ARBA" id="ARBA00022918"/>
    </source>
</evidence>
<dbReference type="SUPFAM" id="SSF56672">
    <property type="entry name" value="DNA/RNA polymerases"/>
    <property type="match status" value="1"/>
</dbReference>
<feature type="domain" description="Reverse transcriptase RNase H-like" evidence="7">
    <location>
        <begin position="219"/>
        <end position="304"/>
    </location>
</feature>
<dbReference type="Pfam" id="PF17917">
    <property type="entry name" value="RT_RNaseH"/>
    <property type="match status" value="1"/>
</dbReference>